<proteinExistence type="predicted"/>
<evidence type="ECO:0000256" key="1">
    <source>
        <dbReference type="SAM" id="MobiDB-lite"/>
    </source>
</evidence>
<reference evidence="2" key="1">
    <citation type="submission" date="2023-03" db="EMBL/GenBank/DDBJ databases">
        <title>Massive genome expansion in bonnet fungi (Mycena s.s.) driven by repeated elements and novel gene families across ecological guilds.</title>
        <authorList>
            <consortium name="Lawrence Berkeley National Laboratory"/>
            <person name="Harder C.B."/>
            <person name="Miyauchi S."/>
            <person name="Viragh M."/>
            <person name="Kuo A."/>
            <person name="Thoen E."/>
            <person name="Andreopoulos B."/>
            <person name="Lu D."/>
            <person name="Skrede I."/>
            <person name="Drula E."/>
            <person name="Henrissat B."/>
            <person name="Morin E."/>
            <person name="Kohler A."/>
            <person name="Barry K."/>
            <person name="LaButti K."/>
            <person name="Morin E."/>
            <person name="Salamov A."/>
            <person name="Lipzen A."/>
            <person name="Mereny Z."/>
            <person name="Hegedus B."/>
            <person name="Baldrian P."/>
            <person name="Stursova M."/>
            <person name="Weitz H."/>
            <person name="Taylor A."/>
            <person name="Grigoriev I.V."/>
            <person name="Nagy L.G."/>
            <person name="Martin F."/>
            <person name="Kauserud H."/>
        </authorList>
    </citation>
    <scope>NUCLEOTIDE SEQUENCE</scope>
    <source>
        <strain evidence="2">CBHHK188m</strain>
    </source>
</reference>
<feature type="compositionally biased region" description="Low complexity" evidence="1">
    <location>
        <begin position="272"/>
        <end position="314"/>
    </location>
</feature>
<feature type="compositionally biased region" description="Polar residues" evidence="1">
    <location>
        <begin position="170"/>
        <end position="182"/>
    </location>
</feature>
<feature type="compositionally biased region" description="Polar residues" evidence="1">
    <location>
        <begin position="16"/>
        <end position="34"/>
    </location>
</feature>
<gene>
    <name evidence="2" type="ORF">DFH07DRAFT_821624</name>
</gene>
<comment type="caution">
    <text evidence="2">The sequence shown here is derived from an EMBL/GenBank/DDBJ whole genome shotgun (WGS) entry which is preliminary data.</text>
</comment>
<feature type="compositionally biased region" description="Low complexity" evidence="1">
    <location>
        <begin position="343"/>
        <end position="367"/>
    </location>
</feature>
<accession>A0AAD7NDY4</accession>
<dbReference type="EMBL" id="JARJLG010000063">
    <property type="protein sequence ID" value="KAJ7755732.1"/>
    <property type="molecule type" value="Genomic_DNA"/>
</dbReference>
<evidence type="ECO:0000313" key="3">
    <source>
        <dbReference type="Proteomes" id="UP001215280"/>
    </source>
</evidence>
<sequence length="447" mass="48383">MGPKYRTPGLVRAHSRSSSATKLPVNLQFTQKKTQPPVRQNQKPQVQQQPHQPQPKGRAGFHIASPGEEEDEEEDWVSSESGVVTPNHRNDAHSDDEDANSDLDSGGSHELPRVATARVAVGDNNADLQRVGPVRKTPDGAELARVATARLADYKTTEQTSARRPPVETRNGNASKTLPDSRSQNDSRVHESRTQDSRTQIQDSPPTAPPSPSRRRTATSRPMSTHSVTRLELRPHPLIRGQSYGQPLTPKPAPLVPVAITMDADVNAQLTISSSPTSTSPSSPFPTANSSGNILGRRPSVSSTRSVATVATAPHPYPNSNAPHAQTQTQGQPQRAPRHRTFSTLSTSSLTSVPYPSLSSLTHSHSPANGHSAASLLTHLPTHSRPPSPQMISFFPPQHPHGPRAEDVHPLLPPPYVQNHLAVIQKRAPIREAFDRVVRARGGTIHS</sequence>
<dbReference type="AlphaFoldDB" id="A0AAD7NDY4"/>
<keyword evidence="3" id="KW-1185">Reference proteome</keyword>
<feature type="region of interest" description="Disordered" evidence="1">
    <location>
        <begin position="1"/>
        <end position="248"/>
    </location>
</feature>
<feature type="region of interest" description="Disordered" evidence="1">
    <location>
        <begin position="272"/>
        <end position="404"/>
    </location>
</feature>
<dbReference type="Proteomes" id="UP001215280">
    <property type="component" value="Unassembled WGS sequence"/>
</dbReference>
<evidence type="ECO:0000313" key="2">
    <source>
        <dbReference type="EMBL" id="KAJ7755732.1"/>
    </source>
</evidence>
<name>A0AAD7NDY4_9AGAR</name>
<feature type="compositionally biased region" description="Polar residues" evidence="1">
    <location>
        <begin position="318"/>
        <end position="333"/>
    </location>
</feature>
<protein>
    <submittedName>
        <fullName evidence="2">Uncharacterized protein</fullName>
    </submittedName>
</protein>
<organism evidence="2 3">
    <name type="scientific">Mycena maculata</name>
    <dbReference type="NCBI Taxonomy" id="230809"/>
    <lineage>
        <taxon>Eukaryota</taxon>
        <taxon>Fungi</taxon>
        <taxon>Dikarya</taxon>
        <taxon>Basidiomycota</taxon>
        <taxon>Agaricomycotina</taxon>
        <taxon>Agaricomycetes</taxon>
        <taxon>Agaricomycetidae</taxon>
        <taxon>Agaricales</taxon>
        <taxon>Marasmiineae</taxon>
        <taxon>Mycenaceae</taxon>
        <taxon>Mycena</taxon>
    </lineage>
</organism>
<feature type="compositionally biased region" description="Acidic residues" evidence="1">
    <location>
        <begin position="67"/>
        <end position="77"/>
    </location>
</feature>
<feature type="compositionally biased region" description="Low complexity" evidence="1">
    <location>
        <begin position="35"/>
        <end position="55"/>
    </location>
</feature>
<feature type="compositionally biased region" description="Basic and acidic residues" evidence="1">
    <location>
        <begin position="183"/>
        <end position="196"/>
    </location>
</feature>